<reference evidence="8" key="2">
    <citation type="submission" date="2023-06" db="EMBL/GenBank/DDBJ databases">
        <authorList>
            <person name="Swenson N.G."/>
            <person name="Wegrzyn J.L."/>
            <person name="Mcevoy S.L."/>
        </authorList>
    </citation>
    <scope>NUCLEOTIDE SEQUENCE</scope>
    <source>
        <strain evidence="8">NS2018</strain>
        <tissue evidence="8">Leaf</tissue>
    </source>
</reference>
<keyword evidence="5" id="KW-0508">mRNA splicing</keyword>
<keyword evidence="9" id="KW-1185">Reference proteome</keyword>
<dbReference type="EMBL" id="JAUESC010000382">
    <property type="protein sequence ID" value="KAK0587170.1"/>
    <property type="molecule type" value="Genomic_DNA"/>
</dbReference>
<gene>
    <name evidence="8" type="ORF">LWI29_018608</name>
</gene>
<evidence type="ECO:0000256" key="4">
    <source>
        <dbReference type="ARBA" id="ARBA00022884"/>
    </source>
</evidence>
<evidence type="ECO:0000256" key="2">
    <source>
        <dbReference type="ARBA" id="ARBA00010313"/>
    </source>
</evidence>
<evidence type="ECO:0000313" key="8">
    <source>
        <dbReference type="EMBL" id="KAK0587170.1"/>
    </source>
</evidence>
<evidence type="ECO:0000313" key="9">
    <source>
        <dbReference type="Proteomes" id="UP001168877"/>
    </source>
</evidence>
<dbReference type="SMART" id="SM00443">
    <property type="entry name" value="G_patch"/>
    <property type="match status" value="1"/>
</dbReference>
<keyword evidence="3" id="KW-0507">mRNA processing</keyword>
<keyword evidence="6" id="KW-0539">Nucleus</keyword>
<dbReference type="PROSITE" id="PS50174">
    <property type="entry name" value="G_PATCH"/>
    <property type="match status" value="1"/>
</dbReference>
<accession>A0AA39VNK6</accession>
<evidence type="ECO:0000256" key="3">
    <source>
        <dbReference type="ARBA" id="ARBA00022664"/>
    </source>
</evidence>
<proteinExistence type="inferred from homology"/>
<evidence type="ECO:0000259" key="7">
    <source>
        <dbReference type="PROSITE" id="PS50174"/>
    </source>
</evidence>
<dbReference type="AlphaFoldDB" id="A0AA39VNK6"/>
<dbReference type="Pfam" id="PF17098">
    <property type="entry name" value="Wtap"/>
    <property type="match status" value="1"/>
</dbReference>
<keyword evidence="4" id="KW-0694">RNA-binding</keyword>
<evidence type="ECO:0000256" key="5">
    <source>
        <dbReference type="ARBA" id="ARBA00023187"/>
    </source>
</evidence>
<reference evidence="8" key="1">
    <citation type="journal article" date="2022" name="Plant J.">
        <title>Strategies of tolerance reflected in two North American maple genomes.</title>
        <authorList>
            <person name="McEvoy S.L."/>
            <person name="Sezen U.U."/>
            <person name="Trouern-Trend A."/>
            <person name="McMahon S.M."/>
            <person name="Schaberg P.G."/>
            <person name="Yang J."/>
            <person name="Wegrzyn J.L."/>
            <person name="Swenson N.G."/>
        </authorList>
    </citation>
    <scope>NUCLEOTIDE SEQUENCE</scope>
    <source>
        <strain evidence="8">NS2018</strain>
    </source>
</reference>
<dbReference type="PANTHER" id="PTHR13948">
    <property type="entry name" value="RNA-BINDING PROTEIN"/>
    <property type="match status" value="1"/>
</dbReference>
<evidence type="ECO:0000256" key="1">
    <source>
        <dbReference type="ARBA" id="ARBA00004123"/>
    </source>
</evidence>
<dbReference type="GO" id="GO:0005634">
    <property type="term" value="C:nucleus"/>
    <property type="evidence" value="ECO:0007669"/>
    <property type="project" value="UniProtKB-SubCell"/>
</dbReference>
<dbReference type="GO" id="GO:0003723">
    <property type="term" value="F:RNA binding"/>
    <property type="evidence" value="ECO:0007669"/>
    <property type="project" value="UniProtKB-KW"/>
</dbReference>
<dbReference type="GO" id="GO:0000381">
    <property type="term" value="P:regulation of alternative mRNA splicing, via spliceosome"/>
    <property type="evidence" value="ECO:0007669"/>
    <property type="project" value="InterPro"/>
</dbReference>
<feature type="domain" description="G-patch" evidence="7">
    <location>
        <begin position="157"/>
        <end position="203"/>
    </location>
</feature>
<name>A0AA39VNK6_ACESA</name>
<dbReference type="GO" id="GO:0016556">
    <property type="term" value="P:mRNA modification"/>
    <property type="evidence" value="ECO:0007669"/>
    <property type="project" value="InterPro"/>
</dbReference>
<evidence type="ECO:0000256" key="6">
    <source>
        <dbReference type="ARBA" id="ARBA00023242"/>
    </source>
</evidence>
<dbReference type="InterPro" id="IPR033757">
    <property type="entry name" value="WTAP"/>
</dbReference>
<organism evidence="8 9">
    <name type="scientific">Acer saccharum</name>
    <name type="common">Sugar maple</name>
    <dbReference type="NCBI Taxonomy" id="4024"/>
    <lineage>
        <taxon>Eukaryota</taxon>
        <taxon>Viridiplantae</taxon>
        <taxon>Streptophyta</taxon>
        <taxon>Embryophyta</taxon>
        <taxon>Tracheophyta</taxon>
        <taxon>Spermatophyta</taxon>
        <taxon>Magnoliopsida</taxon>
        <taxon>eudicotyledons</taxon>
        <taxon>Gunneridae</taxon>
        <taxon>Pentapetalae</taxon>
        <taxon>rosids</taxon>
        <taxon>malvids</taxon>
        <taxon>Sapindales</taxon>
        <taxon>Sapindaceae</taxon>
        <taxon>Hippocastanoideae</taxon>
        <taxon>Acereae</taxon>
        <taxon>Acer</taxon>
    </lineage>
</organism>
<comment type="subcellular location">
    <subcellularLocation>
        <location evidence="1">Nucleus</location>
    </subcellularLocation>
</comment>
<protein>
    <recommendedName>
        <fullName evidence="7">G-patch domain-containing protein</fullName>
    </recommendedName>
</protein>
<sequence length="208" mass="22555">MADNNLHLASITSRSSSFFQWQKTSFKGVFLLTLVSLYPIGRKQFQSHYQMLHSSNIFLSQIIEFGGGEGQKSEVKELEENIAAVAFTANSKKGKALMVKCKTLQEENDEIGCQNVEARRGPGQKGVMVNNYGQELSPVSTSTEEAAAEASNMSFGTGSYASRMLESMGWKEGEALGSTTKGLVEPIQAIGNIGSAGLGWPQGRRPNH</sequence>
<dbReference type="Pfam" id="PF01585">
    <property type="entry name" value="G-patch"/>
    <property type="match status" value="1"/>
</dbReference>
<comment type="caution">
    <text evidence="8">The sequence shown here is derived from an EMBL/GenBank/DDBJ whole genome shotgun (WGS) entry which is preliminary data.</text>
</comment>
<dbReference type="InterPro" id="IPR000467">
    <property type="entry name" value="G_patch_dom"/>
</dbReference>
<dbReference type="GO" id="GO:0000398">
    <property type="term" value="P:mRNA splicing, via spliceosome"/>
    <property type="evidence" value="ECO:0007669"/>
    <property type="project" value="TreeGrafter"/>
</dbReference>
<dbReference type="Proteomes" id="UP001168877">
    <property type="component" value="Unassembled WGS sequence"/>
</dbReference>
<dbReference type="PANTHER" id="PTHR13948:SF38">
    <property type="entry name" value="D111_G-PATCH DOMAIN-CONTAINING PROTEIN"/>
    <property type="match status" value="1"/>
</dbReference>
<comment type="similarity">
    <text evidence="2">Belongs to the fl(2)d family.</text>
</comment>